<feature type="domain" description="UvrD-like helicase ATP-binding" evidence="7">
    <location>
        <begin position="478"/>
        <end position="847"/>
    </location>
</feature>
<dbReference type="Pfam" id="PF00580">
    <property type="entry name" value="UvrD-helicase"/>
    <property type="match status" value="1"/>
</dbReference>
<evidence type="ECO:0000256" key="6">
    <source>
        <dbReference type="SAM" id="MobiDB-lite"/>
    </source>
</evidence>
<evidence type="ECO:0000259" key="7">
    <source>
        <dbReference type="PROSITE" id="PS51198"/>
    </source>
</evidence>
<reference evidence="8 9" key="1">
    <citation type="submission" date="2014-04" db="EMBL/GenBank/DDBJ databases">
        <authorList>
            <consortium name="DOE Joint Genome Institute"/>
            <person name="Kuo A."/>
            <person name="Gay G."/>
            <person name="Dore J."/>
            <person name="Kohler A."/>
            <person name="Nagy L.G."/>
            <person name="Floudas D."/>
            <person name="Copeland A."/>
            <person name="Barry K.W."/>
            <person name="Cichocki N."/>
            <person name="Veneault-Fourrey C."/>
            <person name="LaButti K."/>
            <person name="Lindquist E.A."/>
            <person name="Lipzen A."/>
            <person name="Lundell T."/>
            <person name="Morin E."/>
            <person name="Murat C."/>
            <person name="Sun H."/>
            <person name="Tunlid A."/>
            <person name="Henrissat B."/>
            <person name="Grigoriev I.V."/>
            <person name="Hibbett D.S."/>
            <person name="Martin F."/>
            <person name="Nordberg H.P."/>
            <person name="Cantor M.N."/>
            <person name="Hua S.X."/>
        </authorList>
    </citation>
    <scope>NUCLEOTIDE SEQUENCE [LARGE SCALE GENOMIC DNA]</scope>
    <source>
        <strain evidence="9">h7</strain>
    </source>
</reference>
<accession>A0A0C3CWE1</accession>
<keyword evidence="3 5" id="KW-0347">Helicase</keyword>
<dbReference type="InterPro" id="IPR014016">
    <property type="entry name" value="UvrD-like_ATP-bd"/>
</dbReference>
<dbReference type="InterPro" id="IPR014017">
    <property type="entry name" value="DNA_helicase_UvrD-like_C"/>
</dbReference>
<evidence type="ECO:0000313" key="8">
    <source>
        <dbReference type="EMBL" id="KIM48469.1"/>
    </source>
</evidence>
<dbReference type="InterPro" id="IPR039904">
    <property type="entry name" value="TRANK1"/>
</dbReference>
<dbReference type="PANTHER" id="PTHR21529:SF4">
    <property type="entry name" value="TPR AND ANKYRIN REPEAT-CONTAINING PROTEIN 1"/>
    <property type="match status" value="1"/>
</dbReference>
<gene>
    <name evidence="8" type="ORF">M413DRAFT_440213</name>
</gene>
<dbReference type="InterPro" id="IPR027417">
    <property type="entry name" value="P-loop_NTPase"/>
</dbReference>
<dbReference type="OrthoDB" id="3156807at2759"/>
<evidence type="ECO:0000256" key="2">
    <source>
        <dbReference type="ARBA" id="ARBA00022801"/>
    </source>
</evidence>
<dbReference type="GO" id="GO:0004386">
    <property type="term" value="F:helicase activity"/>
    <property type="evidence" value="ECO:0007669"/>
    <property type="project" value="UniProtKB-UniRule"/>
</dbReference>
<organism evidence="8 9">
    <name type="scientific">Hebeloma cylindrosporum</name>
    <dbReference type="NCBI Taxonomy" id="76867"/>
    <lineage>
        <taxon>Eukaryota</taxon>
        <taxon>Fungi</taxon>
        <taxon>Dikarya</taxon>
        <taxon>Basidiomycota</taxon>
        <taxon>Agaricomycotina</taxon>
        <taxon>Agaricomycetes</taxon>
        <taxon>Agaricomycetidae</taxon>
        <taxon>Agaricales</taxon>
        <taxon>Agaricineae</taxon>
        <taxon>Hymenogastraceae</taxon>
        <taxon>Hebeloma</taxon>
    </lineage>
</organism>
<evidence type="ECO:0000256" key="4">
    <source>
        <dbReference type="ARBA" id="ARBA00022840"/>
    </source>
</evidence>
<dbReference type="STRING" id="686832.A0A0C3CWE1"/>
<evidence type="ECO:0000256" key="1">
    <source>
        <dbReference type="ARBA" id="ARBA00022741"/>
    </source>
</evidence>
<dbReference type="SUPFAM" id="SSF52540">
    <property type="entry name" value="P-loop containing nucleoside triphosphate hydrolases"/>
    <property type="match status" value="1"/>
</dbReference>
<dbReference type="PANTHER" id="PTHR21529">
    <property type="entry name" value="MAMMARY TURMOR VIRUS RECEPTOR HOMOLOG 1, 2 MTVR1, 2"/>
    <property type="match status" value="1"/>
</dbReference>
<proteinExistence type="predicted"/>
<sequence length="2222" mass="253614">MPSPFDQQATQALIRHFDDDRLKSEDELGHALSMLSMAPESSYEAFLKQLLSPSSHITKPTLELVLAASECGDRLRNWLCENVTPRAENYSASLQALILERLSSFFQRTYYPFARDISITLANYLAKVQAAPRAIKALFRFSPRPFFEPERSEFHSMDDVFAGGLIKVKKSQRQRKQANRAGSVFDSAVLESFKTLGINPPDSVIDASTNMATVISEQLDILKFYLETLRDSKFEEFIRERYIFVETPETGVIESGEKIKPNPAKEEYSELKTPVAFPMVQPMKAALYFESAEGFGEWRILISSRADRDLREARRGDAKHFKTIIKKIKELSRGHFSDDNQKRLNGPNTEIPIYEAKMERDSRLIYQVDCIPEYDTDSDAQMDQRLWDSVGHQLARKGKEYRRRCIYRRRLQAGDNVFTPACFPAAEEAKGDDALVVPELPRESLEEMHSLLVLEKFVTLSQVGIKKCIIADMDVAHVFNVSPQEKEIVEHPYSCYVLGRSGTGKTTTMLFKMLGIQRAYSMRKDSMQKPRQLFVTQSRVLAGKVEEYFSKLLQTLSTADRTREELAEMVKLKKTQQDEEGLIDIDDDQDWRGDLPQRFSELQDEHFPLFVTFDRLASLLEADMPETSLDDLDSGDSTKFSKTSKLISYSTFLEVYWPHFTQSLKKGLDPALVFSELLGVIEGSEESLSHENHFLDKKSYENLSHRAQYAFANRRETIYAIFQLYLKQKKINNEYDAADRTHRILNVFQKMGVPGQKIDYLYVDEAQDNLLIDALLLRFLVRNPDGLFWAGDTAQTISVGSSFRFNDLKAFLFRLEKRREESIVGDTSPFLQEAPRSFQLSINYRSHGGIVQCADSVIALITEFWPYAIDALSRERGVVDGSKPVFFSGWDSDTVRYVSILVRNETARQELRRQVGDIGLIMTLYESKGLEFDDVLLYKFFEDSSVDLSQWRLVLNLLSDQSGQEMAAPRFDEIRHAGVCSELKFLYVAITRARKNLWLVDCSEKSEPMRVFWTSRNEIQNCHPGSDVPKLAVSSSPEEWEKSGRTLFSNKRYLQAMHCFERAGLAREAAVSHTYYLREVARSMPISSSKPGLLLRQNAFLAAAEAFVECSGSAKNAKEKKAYLRSAGDCFEHARDDYRAAQSYAQAEEYNTAVKLYRKCARFDEAVAIVTRNRQEVEEDVAENLIGVARLFYFKGGELDKAKQLFDSVEEQLEYLEDFDLDFSKAAVLENLGKFQDAAEIHLAEGRTTEAIRLFLIDQSNEESIARGRTCILQGLWEKASFNTRSLNRSEQVVELLKLASSVNTQSKTIIDPLVNDELEMFKAITSSDSKGLRSLGKKFASKGELISALICYDHYFSDLPNMSRMSVTDISELLADFLAYCGFLLHIANAQDPCKDPGIQKLFNIVPSTDNTFFLRTSTYLHERILASRTPLARENEQGVFVSESELARKINYNMVADLTAKVKAENDACRRAQVFNPCIPFITNFCNRRDCPRHHIPSVSLTREWYNLQVRIHLQQILVIQALPSPLQDKIILIRQWINRLSETFYPSWFRLGSIANFDLGSIPEAPRAFVVLKQWCLILLYWNRYRANDTRLLTTVHQVFNLFIQLEKQQPLNLISDAPLTKYCSRLPISIRKSGNSHSSIILELAHCLSAIDVECVSRGIFFVKHVIDNLLMIEANVLCQTIDLLCGSIILVLKGSNLHNINLPRSWLNLLLRKNRPSSDGTMALNINEVVIKMFVVTLGKVVYNLHMGQQEIGHLLVENSDLFALAAFRSVYIARICRTICLLGYNVNHMLLRVEIVKIMKAMRLSTSKPYNLYKDFVNAREWKDIARQIPALLTDSPLDEMVQVFHESRKNQTQPRHGIRRIIYKNVADVPRLLDTTQPVLISNLRVDAPEFIPKPRLPEGPLAGEAEPEQETEEPEEEDLEIIHNATSADAITIAALPDTNVPPSEERICAAIIFQTHYRKVLRLKRKATKQRPLDICRIKCFEDCLKESANLDWPNRSFYRLLFLGPLPHALTCLATAETWVYDNKKRNKDRFTKAKHEELEDLQKRLTEQKKVMDKIKSLQKALVPSAKIHRKRDVEELKKLITEVEALLCDIAPNVARDLEEDMALAMKGIVAPKRPPKPKPRPQLAIEDEAYDYEREISEDFGVELKRPSMEGSMDEKQAGQHVEAMVVKTRAPAAVIQSLPWVPVGGSEDEVDDSEADSLVMQSISWVAI</sequence>
<name>A0A0C3CWE1_HEBCY</name>
<dbReference type="Gene3D" id="3.40.50.300">
    <property type="entry name" value="P-loop containing nucleotide triphosphate hydrolases"/>
    <property type="match status" value="2"/>
</dbReference>
<keyword evidence="4 5" id="KW-0067">ATP-binding</keyword>
<keyword evidence="9" id="KW-1185">Reference proteome</keyword>
<dbReference type="GO" id="GO:0016787">
    <property type="term" value="F:hydrolase activity"/>
    <property type="evidence" value="ECO:0007669"/>
    <property type="project" value="UniProtKB-UniRule"/>
</dbReference>
<evidence type="ECO:0000256" key="5">
    <source>
        <dbReference type="PROSITE-ProRule" id="PRU00560"/>
    </source>
</evidence>
<dbReference type="PROSITE" id="PS51198">
    <property type="entry name" value="UVRD_HELICASE_ATP_BIND"/>
    <property type="match status" value="1"/>
</dbReference>
<protein>
    <recommendedName>
        <fullName evidence="7">UvrD-like helicase ATP-binding domain-containing protein</fullName>
    </recommendedName>
</protein>
<feature type="region of interest" description="Disordered" evidence="6">
    <location>
        <begin position="1900"/>
        <end position="1925"/>
    </location>
</feature>
<feature type="binding site" evidence="5">
    <location>
        <begin position="499"/>
        <end position="506"/>
    </location>
    <ligand>
        <name>ATP</name>
        <dbReference type="ChEBI" id="CHEBI:30616"/>
    </ligand>
</feature>
<dbReference type="Pfam" id="PF13361">
    <property type="entry name" value="UvrD_C"/>
    <property type="match status" value="1"/>
</dbReference>
<evidence type="ECO:0000256" key="3">
    <source>
        <dbReference type="ARBA" id="ARBA00022806"/>
    </source>
</evidence>
<reference evidence="9" key="2">
    <citation type="submission" date="2015-01" db="EMBL/GenBank/DDBJ databases">
        <title>Evolutionary Origins and Diversification of the Mycorrhizal Mutualists.</title>
        <authorList>
            <consortium name="DOE Joint Genome Institute"/>
            <consortium name="Mycorrhizal Genomics Consortium"/>
            <person name="Kohler A."/>
            <person name="Kuo A."/>
            <person name="Nagy L.G."/>
            <person name="Floudas D."/>
            <person name="Copeland A."/>
            <person name="Barry K.W."/>
            <person name="Cichocki N."/>
            <person name="Veneault-Fourrey C."/>
            <person name="LaButti K."/>
            <person name="Lindquist E.A."/>
            <person name="Lipzen A."/>
            <person name="Lundell T."/>
            <person name="Morin E."/>
            <person name="Murat C."/>
            <person name="Riley R."/>
            <person name="Ohm R."/>
            <person name="Sun H."/>
            <person name="Tunlid A."/>
            <person name="Henrissat B."/>
            <person name="Grigoriev I.V."/>
            <person name="Hibbett D.S."/>
            <person name="Martin F."/>
        </authorList>
    </citation>
    <scope>NUCLEOTIDE SEQUENCE [LARGE SCALE GENOMIC DNA]</scope>
    <source>
        <strain evidence="9">h7</strain>
    </source>
</reference>
<dbReference type="Gene3D" id="1.25.40.10">
    <property type="entry name" value="Tetratricopeptide repeat domain"/>
    <property type="match status" value="1"/>
</dbReference>
<keyword evidence="2 5" id="KW-0378">Hydrolase</keyword>
<dbReference type="Proteomes" id="UP000053424">
    <property type="component" value="Unassembled WGS sequence"/>
</dbReference>
<dbReference type="GO" id="GO:0005524">
    <property type="term" value="F:ATP binding"/>
    <property type="evidence" value="ECO:0007669"/>
    <property type="project" value="UniProtKB-UniRule"/>
</dbReference>
<dbReference type="HOGENOM" id="CLU_001378_0_0_1"/>
<dbReference type="InterPro" id="IPR011990">
    <property type="entry name" value="TPR-like_helical_dom_sf"/>
</dbReference>
<dbReference type="EMBL" id="KN831769">
    <property type="protein sequence ID" value="KIM48469.1"/>
    <property type="molecule type" value="Genomic_DNA"/>
</dbReference>
<feature type="compositionally biased region" description="Acidic residues" evidence="6">
    <location>
        <begin position="1913"/>
        <end position="1925"/>
    </location>
</feature>
<evidence type="ECO:0000313" key="9">
    <source>
        <dbReference type="Proteomes" id="UP000053424"/>
    </source>
</evidence>
<keyword evidence="1 5" id="KW-0547">Nucleotide-binding</keyword>